<feature type="coiled-coil region" evidence="1">
    <location>
        <begin position="431"/>
        <end position="465"/>
    </location>
</feature>
<accession>A0ABS6C2C7</accession>
<feature type="transmembrane region" description="Helical" evidence="2">
    <location>
        <begin position="473"/>
        <end position="491"/>
    </location>
</feature>
<keyword evidence="2" id="KW-0812">Transmembrane</keyword>
<dbReference type="Proteomes" id="UP000740830">
    <property type="component" value="Unassembled WGS sequence"/>
</dbReference>
<evidence type="ECO:0000313" key="3">
    <source>
        <dbReference type="EMBL" id="MBU3219620.1"/>
    </source>
</evidence>
<evidence type="ECO:0000256" key="1">
    <source>
        <dbReference type="SAM" id="Coils"/>
    </source>
</evidence>
<keyword evidence="1" id="KW-0175">Coiled coil</keyword>
<dbReference type="EMBL" id="JAHLDG010000007">
    <property type="protein sequence ID" value="MBU3219620.1"/>
    <property type="molecule type" value="Genomic_DNA"/>
</dbReference>
<evidence type="ECO:0008006" key="5">
    <source>
        <dbReference type="Google" id="ProtNLM"/>
    </source>
</evidence>
<feature type="transmembrane region" description="Helical" evidence="2">
    <location>
        <begin position="503"/>
        <end position="523"/>
    </location>
</feature>
<keyword evidence="4" id="KW-1185">Reference proteome</keyword>
<sequence length="527" mass="62263">MGTDDKIISSHIFIFPFRWDVVKGNDSLNTCIDDRLKVDAFIELLRNKWEVDSNIASITKFKEVKNSEDYNTFAYFYSNVSEAIYGKDSSIKSTRHFFAKPDYKQAPNRIVSCLNYNNINENSTYEIFVEKHASNGCILFNKTYKLKIKSIKLKIYDTGIATLSYFLKNEEYEESKDILIINDYGRRIYPQYLPLEEVQNSFLAKSISLRLQNETIEEDFIYDSKKYPCKVSKTITELLGLNFKSTEKEIKEFCFNKEKNIFIKPIIDDRMFVICYYNSDVWSSILTNFKQDKHLTSDFWYQYLFIDNELPTCQDENLKKELLAKSTYTRWKNEGTLFGISRYSFVLLCDESCFSKNVLYNHINTIYYEMIVLSLVQRASILRFSDETSRISSFENKDIYKQIKKLQEYYIRFINTIYFREVTAQEQGIELYDKLTELMRIEKEVKRLDEEIDEIQRYINLKTNEKTNETLNLITYIGLSVSIMTFVATIYSPYLILKDCKTLIVIFGLGMVTILVIWINNLIKSGR</sequence>
<comment type="caution">
    <text evidence="3">The sequence shown here is derived from an EMBL/GenBank/DDBJ whole genome shotgun (WGS) entry which is preliminary data.</text>
</comment>
<reference evidence="3 4" key="1">
    <citation type="submission" date="2021-06" db="EMBL/GenBank/DDBJ databases">
        <title>Clostridia strains as spoilage organisms.</title>
        <authorList>
            <person name="Wambui J."/>
            <person name="Stephan R."/>
            <person name="Stevens M.J.A."/>
        </authorList>
    </citation>
    <scope>NUCLEOTIDE SEQUENCE [LARGE SCALE GENOMIC DNA]</scope>
    <source>
        <strain evidence="3 4">CM013</strain>
    </source>
</reference>
<dbReference type="RefSeq" id="WP_216131722.1">
    <property type="nucleotide sequence ID" value="NZ_JAHLDG010000007.1"/>
</dbReference>
<keyword evidence="2" id="KW-0472">Membrane</keyword>
<proteinExistence type="predicted"/>
<evidence type="ECO:0000313" key="4">
    <source>
        <dbReference type="Proteomes" id="UP000740830"/>
    </source>
</evidence>
<keyword evidence="2" id="KW-1133">Transmembrane helix</keyword>
<name>A0ABS6C2C7_9CLOT</name>
<organism evidence="3 4">
    <name type="scientific">Clostridium algidicarnis</name>
    <dbReference type="NCBI Taxonomy" id="37659"/>
    <lineage>
        <taxon>Bacteria</taxon>
        <taxon>Bacillati</taxon>
        <taxon>Bacillota</taxon>
        <taxon>Clostridia</taxon>
        <taxon>Eubacteriales</taxon>
        <taxon>Clostridiaceae</taxon>
        <taxon>Clostridium</taxon>
    </lineage>
</organism>
<gene>
    <name evidence="3" type="ORF">KPL27_05805</name>
</gene>
<evidence type="ECO:0000256" key="2">
    <source>
        <dbReference type="SAM" id="Phobius"/>
    </source>
</evidence>
<protein>
    <recommendedName>
        <fullName evidence="5">CorA-like Mg2+ transporter protein</fullName>
    </recommendedName>
</protein>